<evidence type="ECO:0000256" key="1">
    <source>
        <dbReference type="ARBA" id="ARBA00006987"/>
    </source>
</evidence>
<dbReference type="CDD" id="cd07012">
    <property type="entry name" value="PBP2_Bug_TTT"/>
    <property type="match status" value="1"/>
</dbReference>
<dbReference type="InterPro" id="IPR005064">
    <property type="entry name" value="BUG"/>
</dbReference>
<dbReference type="OrthoDB" id="8676468at2"/>
<dbReference type="Pfam" id="PF03401">
    <property type="entry name" value="TctC"/>
    <property type="match status" value="1"/>
</dbReference>
<gene>
    <name evidence="4" type="ORF">EV675_4206</name>
</gene>
<dbReference type="SUPFAM" id="SSF53850">
    <property type="entry name" value="Periplasmic binding protein-like II"/>
    <property type="match status" value="1"/>
</dbReference>
<dbReference type="Gene3D" id="3.40.190.150">
    <property type="entry name" value="Bordetella uptake gene, domain 1"/>
    <property type="match status" value="1"/>
</dbReference>
<dbReference type="EMBL" id="SGXC01000002">
    <property type="protein sequence ID" value="RZS81581.1"/>
    <property type="molecule type" value="Genomic_DNA"/>
</dbReference>
<comment type="caution">
    <text evidence="4">The sequence shown here is derived from an EMBL/GenBank/DDBJ whole genome shotgun (WGS) entry which is preliminary data.</text>
</comment>
<reference evidence="4 5" key="1">
    <citation type="submission" date="2019-02" db="EMBL/GenBank/DDBJ databases">
        <title>Genomic Encyclopedia of Type Strains, Phase IV (KMG-IV): sequencing the most valuable type-strain genomes for metagenomic binning, comparative biology and taxonomic classification.</title>
        <authorList>
            <person name="Goeker M."/>
        </authorList>
    </citation>
    <scope>NUCLEOTIDE SEQUENCE [LARGE SCALE GENOMIC DNA]</scope>
    <source>
        <strain evidence="4 5">K24</strain>
    </source>
</reference>
<organism evidence="4 5">
    <name type="scientific">Pigmentiphaga kullae</name>
    <dbReference type="NCBI Taxonomy" id="151784"/>
    <lineage>
        <taxon>Bacteria</taxon>
        <taxon>Pseudomonadati</taxon>
        <taxon>Pseudomonadota</taxon>
        <taxon>Betaproteobacteria</taxon>
        <taxon>Burkholderiales</taxon>
        <taxon>Alcaligenaceae</taxon>
        <taxon>Pigmentiphaga</taxon>
    </lineage>
</organism>
<evidence type="ECO:0000313" key="4">
    <source>
        <dbReference type="EMBL" id="RZS81581.1"/>
    </source>
</evidence>
<dbReference type="InterPro" id="IPR042100">
    <property type="entry name" value="Bug_dom1"/>
</dbReference>
<dbReference type="RefSeq" id="WP_130359460.1">
    <property type="nucleotide sequence ID" value="NZ_SGXC01000002.1"/>
</dbReference>
<comment type="similarity">
    <text evidence="1">Belongs to the UPF0065 (bug) family.</text>
</comment>
<dbReference type="AlphaFoldDB" id="A0A4Q7NEM6"/>
<accession>A0A4Q7NEM6</accession>
<dbReference type="Gene3D" id="3.40.190.10">
    <property type="entry name" value="Periplasmic binding protein-like II"/>
    <property type="match status" value="1"/>
</dbReference>
<feature type="signal peptide" evidence="3">
    <location>
        <begin position="1"/>
        <end position="28"/>
    </location>
</feature>
<name>A0A4Q7NEM6_9BURK</name>
<feature type="chain" id="PRO_5020330116" evidence="3">
    <location>
        <begin position="29"/>
        <end position="333"/>
    </location>
</feature>
<feature type="region of interest" description="Disordered" evidence="2">
    <location>
        <begin position="292"/>
        <end position="312"/>
    </location>
</feature>
<protein>
    <submittedName>
        <fullName evidence="4">Tripartite-type tricarboxylate transporter receptor subunit TctC</fullName>
    </submittedName>
</protein>
<evidence type="ECO:0000313" key="5">
    <source>
        <dbReference type="Proteomes" id="UP000292445"/>
    </source>
</evidence>
<keyword evidence="4" id="KW-0675">Receptor</keyword>
<dbReference type="PANTHER" id="PTHR42928:SF5">
    <property type="entry name" value="BLR1237 PROTEIN"/>
    <property type="match status" value="1"/>
</dbReference>
<sequence>MKSRSRNLRAVLRGAACLALTVHAAAWAMEGYPSRPISLIVQAAPGGSSDITARVLAQKLSVAMNTQVVVINEPSAGGIVAMQRVKRAEPDGYTLMIVGTKAAIGDAIFAAKNIGVLRDFEPVAQVSTGQLAVVVKRDSPLKTMDDLIREIKARPGRVTVATGDVAGGIQYLGAALVREELKGDFVIVPYGTAAKLTTAVRAGEVDAAFELVPGIVGSLRDGEARALAVSGTNQLQDLPGMKGVPTMKDVGLPGSDVTTSTFVVAPAGTPANIVKTLNAEILRALAQPDLQQASRSRGSGIPEPYSAAQTRTQLTREIERWQGIVKQANVKSQ</sequence>
<evidence type="ECO:0000256" key="2">
    <source>
        <dbReference type="SAM" id="MobiDB-lite"/>
    </source>
</evidence>
<dbReference type="PIRSF" id="PIRSF017082">
    <property type="entry name" value="YflP"/>
    <property type="match status" value="1"/>
</dbReference>
<keyword evidence="5" id="KW-1185">Reference proteome</keyword>
<dbReference type="PANTHER" id="PTHR42928">
    <property type="entry name" value="TRICARBOXYLATE-BINDING PROTEIN"/>
    <property type="match status" value="1"/>
</dbReference>
<keyword evidence="3" id="KW-0732">Signal</keyword>
<evidence type="ECO:0000256" key="3">
    <source>
        <dbReference type="SAM" id="SignalP"/>
    </source>
</evidence>
<dbReference type="Proteomes" id="UP000292445">
    <property type="component" value="Unassembled WGS sequence"/>
</dbReference>
<proteinExistence type="inferred from homology"/>